<comment type="caution">
    <text evidence="2">The sequence shown here is derived from an EMBL/GenBank/DDBJ whole genome shotgun (WGS) entry which is preliminary data.</text>
</comment>
<dbReference type="SUPFAM" id="SSF56112">
    <property type="entry name" value="Protein kinase-like (PK-like)"/>
    <property type="match status" value="1"/>
</dbReference>
<name>A0A397STE2_9GLOM</name>
<keyword evidence="2" id="KW-0418">Kinase</keyword>
<dbReference type="Gene3D" id="1.10.510.10">
    <property type="entry name" value="Transferase(Phosphotransferase) domain 1"/>
    <property type="match status" value="1"/>
</dbReference>
<dbReference type="OrthoDB" id="6718656at2759"/>
<dbReference type="InterPro" id="IPR000719">
    <property type="entry name" value="Prot_kinase_dom"/>
</dbReference>
<dbReference type="SMART" id="SM00220">
    <property type="entry name" value="S_TKc"/>
    <property type="match status" value="1"/>
</dbReference>
<dbReference type="EMBL" id="QKYT01000237">
    <property type="protein sequence ID" value="RIA88992.1"/>
    <property type="molecule type" value="Genomic_DNA"/>
</dbReference>
<keyword evidence="2" id="KW-0808">Transferase</keyword>
<protein>
    <submittedName>
        <fullName evidence="2">Kinase-like domain-containing protein</fullName>
    </submittedName>
</protein>
<reference evidence="2 3" key="1">
    <citation type="submission" date="2018-06" db="EMBL/GenBank/DDBJ databases">
        <title>Comparative genomics reveals the genomic features of Rhizophagus irregularis, R. cerebriforme, R. diaphanum and Gigaspora rosea, and their symbiotic lifestyle signature.</title>
        <authorList>
            <person name="Morin E."/>
            <person name="San Clemente H."/>
            <person name="Chen E.C.H."/>
            <person name="De La Providencia I."/>
            <person name="Hainaut M."/>
            <person name="Kuo A."/>
            <person name="Kohler A."/>
            <person name="Murat C."/>
            <person name="Tang N."/>
            <person name="Roy S."/>
            <person name="Loubradou J."/>
            <person name="Henrissat B."/>
            <person name="Grigoriev I.V."/>
            <person name="Corradi N."/>
            <person name="Roux C."/>
            <person name="Martin F.M."/>
        </authorList>
    </citation>
    <scope>NUCLEOTIDE SEQUENCE [LARGE SCALE GENOMIC DNA]</scope>
    <source>
        <strain evidence="2 3">DAOM 227022</strain>
    </source>
</reference>
<dbReference type="GO" id="GO:0004674">
    <property type="term" value="F:protein serine/threonine kinase activity"/>
    <property type="evidence" value="ECO:0007669"/>
    <property type="project" value="TreeGrafter"/>
</dbReference>
<gene>
    <name evidence="2" type="ORF">C1645_217396</name>
</gene>
<dbReference type="GO" id="GO:0005524">
    <property type="term" value="F:ATP binding"/>
    <property type="evidence" value="ECO:0007669"/>
    <property type="project" value="InterPro"/>
</dbReference>
<dbReference type="Proteomes" id="UP000265703">
    <property type="component" value="Unassembled WGS sequence"/>
</dbReference>
<dbReference type="Pfam" id="PF07714">
    <property type="entry name" value="PK_Tyr_Ser-Thr"/>
    <property type="match status" value="1"/>
</dbReference>
<organism evidence="2 3">
    <name type="scientific">Glomus cerebriforme</name>
    <dbReference type="NCBI Taxonomy" id="658196"/>
    <lineage>
        <taxon>Eukaryota</taxon>
        <taxon>Fungi</taxon>
        <taxon>Fungi incertae sedis</taxon>
        <taxon>Mucoromycota</taxon>
        <taxon>Glomeromycotina</taxon>
        <taxon>Glomeromycetes</taxon>
        <taxon>Glomerales</taxon>
        <taxon>Glomeraceae</taxon>
        <taxon>Glomus</taxon>
    </lineage>
</organism>
<dbReference type="PANTHER" id="PTHR44329">
    <property type="entry name" value="SERINE/THREONINE-PROTEIN KINASE TNNI3K-RELATED"/>
    <property type="match status" value="1"/>
</dbReference>
<dbReference type="InterPro" id="IPR001245">
    <property type="entry name" value="Ser-Thr/Tyr_kinase_cat_dom"/>
</dbReference>
<dbReference type="InterPro" id="IPR051681">
    <property type="entry name" value="Ser/Thr_Kinases-Pseudokinases"/>
</dbReference>
<sequence length="147" mass="17018">MALDITCGLKCLHSEEIIHRDLHSKNILVNNGKLLIADLGLSKKIEANTSSMANRMGIVEYIEPQCFNNADYKKDKKSDIYGLGVILWEITSGRPPFSNYQQQELLSHHISINKLRETPIRDTPLEYQQLYQKCWDDDPNIRPDNRY</sequence>
<dbReference type="AlphaFoldDB" id="A0A397STE2"/>
<dbReference type="InterPro" id="IPR011009">
    <property type="entry name" value="Kinase-like_dom_sf"/>
</dbReference>
<keyword evidence="3" id="KW-1185">Reference proteome</keyword>
<proteinExistence type="predicted"/>
<feature type="domain" description="Protein kinase" evidence="1">
    <location>
        <begin position="1"/>
        <end position="147"/>
    </location>
</feature>
<evidence type="ECO:0000313" key="2">
    <source>
        <dbReference type="EMBL" id="RIA88992.1"/>
    </source>
</evidence>
<accession>A0A397STE2</accession>
<dbReference type="PROSITE" id="PS50011">
    <property type="entry name" value="PROTEIN_KINASE_DOM"/>
    <property type="match status" value="1"/>
</dbReference>
<evidence type="ECO:0000313" key="3">
    <source>
        <dbReference type="Proteomes" id="UP000265703"/>
    </source>
</evidence>
<evidence type="ECO:0000259" key="1">
    <source>
        <dbReference type="PROSITE" id="PS50011"/>
    </source>
</evidence>